<keyword evidence="2" id="KW-1185">Reference proteome</keyword>
<accession>A0A3L7A586</accession>
<dbReference type="Proteomes" id="UP000272503">
    <property type="component" value="Unassembled WGS sequence"/>
</dbReference>
<dbReference type="OrthoDB" id="3259161at2"/>
<gene>
    <name evidence="1" type="ORF">D9V32_11925</name>
</gene>
<name>A0A3L7A586_9MICO</name>
<comment type="caution">
    <text evidence="1">The sequence shown here is derived from an EMBL/GenBank/DDBJ whole genome shotgun (WGS) entry which is preliminary data.</text>
</comment>
<evidence type="ECO:0000313" key="2">
    <source>
        <dbReference type="Proteomes" id="UP000272503"/>
    </source>
</evidence>
<organism evidence="1 2">
    <name type="scientific">Mycetocola tolaasinivorans</name>
    <dbReference type="NCBI Taxonomy" id="76635"/>
    <lineage>
        <taxon>Bacteria</taxon>
        <taxon>Bacillati</taxon>
        <taxon>Actinomycetota</taxon>
        <taxon>Actinomycetes</taxon>
        <taxon>Micrococcales</taxon>
        <taxon>Microbacteriaceae</taxon>
        <taxon>Mycetocola</taxon>
    </lineage>
</organism>
<dbReference type="RefSeq" id="WP_121649141.1">
    <property type="nucleotide sequence ID" value="NZ_RCUX01000009.1"/>
</dbReference>
<proteinExistence type="predicted"/>
<sequence length="357" mass="39262">MTVGSRVDRGEMHSVRLVAQDLSSVEEFRNGLLAVRDGMNHLEEAGHSQAVSRLRTVAAPMQHSIEAIAQVRVRAGEILFRYAAQVLDLQDQARVFRLRRSQAQDLQRRHTAALFEIRADTSPEAGGRALRMENQVEDTRASLSQIERGLAELDQARVSLDRSCARDLTHCREVLARVSAGPSGSGNVLSDGLTGFADFAARMVVNAENVAAPELERILRGDRTPEQVAELWAGLDLDSDGIAALPIKDILTLANTDGLPFWVRDVATRRVLDYALKWPTGAFHLLGFAGDALADADAVAEFIRQIEAYDRAGREADRRATLLNGRPDVQLIGIGNQGDEWWGVFLPGTWIPQRMLG</sequence>
<reference evidence="1 2" key="1">
    <citation type="submission" date="2018-10" db="EMBL/GenBank/DDBJ databases">
        <authorList>
            <person name="Li J."/>
        </authorList>
    </citation>
    <scope>NUCLEOTIDE SEQUENCE [LARGE SCALE GENOMIC DNA]</scope>
    <source>
        <strain evidence="1 2">IF 016277</strain>
    </source>
</reference>
<protein>
    <submittedName>
        <fullName evidence="1">Uncharacterized protein</fullName>
    </submittedName>
</protein>
<evidence type="ECO:0000313" key="1">
    <source>
        <dbReference type="EMBL" id="RLP74741.1"/>
    </source>
</evidence>
<dbReference type="AlphaFoldDB" id="A0A3L7A586"/>
<dbReference type="EMBL" id="RCUX01000009">
    <property type="protein sequence ID" value="RLP74741.1"/>
    <property type="molecule type" value="Genomic_DNA"/>
</dbReference>